<dbReference type="Pfam" id="PF25321">
    <property type="entry name" value="PH_RASGAP"/>
    <property type="match status" value="1"/>
</dbReference>
<dbReference type="CDD" id="cd04013">
    <property type="entry name" value="C2_SynGAP_like"/>
    <property type="match status" value="1"/>
</dbReference>
<keyword evidence="1" id="KW-0343">GTPase activation</keyword>
<dbReference type="Gene3D" id="2.30.29.30">
    <property type="entry name" value="Pleckstrin-homology domain (PH domain)/Phosphotyrosine-binding domain (PTB)"/>
    <property type="match status" value="1"/>
</dbReference>
<dbReference type="PANTHER" id="PTHR10194">
    <property type="entry name" value="RAS GTPASE-ACTIVATING PROTEINS"/>
    <property type="match status" value="1"/>
</dbReference>
<dbReference type="AlphaFoldDB" id="A0A8C0BIQ0"/>
<evidence type="ECO:0000256" key="4">
    <source>
        <dbReference type="SAM" id="MobiDB-lite"/>
    </source>
</evidence>
<feature type="region of interest" description="Disordered" evidence="4">
    <location>
        <begin position="698"/>
        <end position="750"/>
    </location>
</feature>
<evidence type="ECO:0000259" key="6">
    <source>
        <dbReference type="PROSITE" id="PS50004"/>
    </source>
</evidence>
<feature type="compositionally biased region" description="Low complexity" evidence="4">
    <location>
        <begin position="702"/>
        <end position="718"/>
    </location>
</feature>
<reference evidence="8" key="2">
    <citation type="submission" date="2025-09" db="UniProtKB">
        <authorList>
            <consortium name="Ensembl"/>
        </authorList>
    </citation>
    <scope>IDENTIFICATION</scope>
</reference>
<dbReference type="Gene3D" id="2.60.40.150">
    <property type="entry name" value="C2 domain"/>
    <property type="match status" value="1"/>
</dbReference>
<name>A0A8C0BIQ0_9AVES</name>
<accession>A0A8C0BIQ0</accession>
<dbReference type="SMART" id="SM00239">
    <property type="entry name" value="C2"/>
    <property type="match status" value="1"/>
</dbReference>
<feature type="domain" description="Ras-GAP" evidence="7">
    <location>
        <begin position="273"/>
        <end position="465"/>
    </location>
</feature>
<dbReference type="Pfam" id="PF12004">
    <property type="entry name" value="DAB2P_C"/>
    <property type="match status" value="1"/>
</dbReference>
<feature type="coiled-coil region" evidence="3">
    <location>
        <begin position="885"/>
        <end position="912"/>
    </location>
</feature>
<reference evidence="8" key="1">
    <citation type="submission" date="2025-08" db="UniProtKB">
        <authorList>
            <consortium name="Ensembl"/>
        </authorList>
    </citation>
    <scope>IDENTIFICATION</scope>
</reference>
<dbReference type="Pfam" id="PF00168">
    <property type="entry name" value="C2"/>
    <property type="match status" value="1"/>
</dbReference>
<keyword evidence="9" id="KW-1185">Reference proteome</keyword>
<dbReference type="PROSITE" id="PS50004">
    <property type="entry name" value="C2"/>
    <property type="match status" value="1"/>
</dbReference>
<evidence type="ECO:0000256" key="2">
    <source>
        <dbReference type="ARBA" id="ARBA00022553"/>
    </source>
</evidence>
<dbReference type="Pfam" id="PF00616">
    <property type="entry name" value="RasGAP"/>
    <property type="match status" value="2"/>
</dbReference>
<dbReference type="FunFam" id="1.10.506.10:FF:000001">
    <property type="entry name" value="Ras GTPase-activating protein nGAP isoform 2"/>
    <property type="match status" value="1"/>
</dbReference>
<dbReference type="InterPro" id="IPR039360">
    <property type="entry name" value="Ras_GTPase"/>
</dbReference>
<keyword evidence="3" id="KW-0175">Coiled coil</keyword>
<organism evidence="8 9">
    <name type="scientific">Buteo japonicus</name>
    <dbReference type="NCBI Taxonomy" id="224669"/>
    <lineage>
        <taxon>Eukaryota</taxon>
        <taxon>Metazoa</taxon>
        <taxon>Chordata</taxon>
        <taxon>Craniata</taxon>
        <taxon>Vertebrata</taxon>
        <taxon>Euteleostomi</taxon>
        <taxon>Archelosauria</taxon>
        <taxon>Archosauria</taxon>
        <taxon>Dinosauria</taxon>
        <taxon>Saurischia</taxon>
        <taxon>Theropoda</taxon>
        <taxon>Coelurosauria</taxon>
        <taxon>Aves</taxon>
        <taxon>Neognathae</taxon>
        <taxon>Neoaves</taxon>
        <taxon>Telluraves</taxon>
        <taxon>Accipitrimorphae</taxon>
        <taxon>Accipitriformes</taxon>
        <taxon>Accipitridae</taxon>
        <taxon>Accipitrinae</taxon>
        <taxon>Buteo</taxon>
    </lineage>
</organism>
<evidence type="ECO:0000313" key="9">
    <source>
        <dbReference type="Proteomes" id="UP000694555"/>
    </source>
</evidence>
<dbReference type="SUPFAM" id="SSF49562">
    <property type="entry name" value="C2 domain (Calcium/lipid-binding domain, CaLB)"/>
    <property type="match status" value="1"/>
</dbReference>
<evidence type="ECO:0000259" key="5">
    <source>
        <dbReference type="PROSITE" id="PS50003"/>
    </source>
</evidence>
<evidence type="ECO:0000256" key="3">
    <source>
        <dbReference type="SAM" id="Coils"/>
    </source>
</evidence>
<dbReference type="InterPro" id="IPR035892">
    <property type="entry name" value="C2_domain_sf"/>
</dbReference>
<dbReference type="InterPro" id="IPR057606">
    <property type="entry name" value="SynGAP1-like_PH"/>
</dbReference>
<dbReference type="SUPFAM" id="SSF50729">
    <property type="entry name" value="PH domain-like"/>
    <property type="match status" value="1"/>
</dbReference>
<dbReference type="InterPro" id="IPR000008">
    <property type="entry name" value="C2_dom"/>
</dbReference>
<feature type="region of interest" description="Disordered" evidence="4">
    <location>
        <begin position="619"/>
        <end position="644"/>
    </location>
</feature>
<dbReference type="PROSITE" id="PS50018">
    <property type="entry name" value="RAS_GTPASE_ACTIV_2"/>
    <property type="match status" value="1"/>
</dbReference>
<dbReference type="FunFam" id="2.60.40.150:FF:000010">
    <property type="entry name" value="Ras GTPase-activating protein nGAP isoform 2"/>
    <property type="match status" value="1"/>
</dbReference>
<dbReference type="PROSITE" id="PS00509">
    <property type="entry name" value="RAS_GTPASE_ACTIV_1"/>
    <property type="match status" value="1"/>
</dbReference>
<dbReference type="Proteomes" id="UP000694555">
    <property type="component" value="Unplaced"/>
</dbReference>
<dbReference type="PANTHER" id="PTHR10194:SF26">
    <property type="entry name" value="DISABLED HOMOLOG 2-INTERACTING PROTEIN"/>
    <property type="match status" value="1"/>
</dbReference>
<dbReference type="InterPro" id="IPR008936">
    <property type="entry name" value="Rho_GTPase_activation_prot"/>
</dbReference>
<dbReference type="Ensembl" id="ENSBJAT00000018159.1">
    <property type="protein sequence ID" value="ENSBJAP00000017680.1"/>
    <property type="gene ID" value="ENSBJAG00000011623.1"/>
</dbReference>
<dbReference type="InterPro" id="IPR023152">
    <property type="entry name" value="RasGAP_CS"/>
</dbReference>
<keyword evidence="2" id="KW-0597">Phosphoprotein</keyword>
<dbReference type="PROSITE" id="PS50003">
    <property type="entry name" value="PH_DOMAIN"/>
    <property type="match status" value="1"/>
</dbReference>
<dbReference type="CDD" id="cd05136">
    <property type="entry name" value="RasGAP_DAB2IP"/>
    <property type="match status" value="1"/>
</dbReference>
<feature type="coiled-coil region" evidence="3">
    <location>
        <begin position="782"/>
        <end position="855"/>
    </location>
</feature>
<dbReference type="InterPro" id="IPR011993">
    <property type="entry name" value="PH-like_dom_sf"/>
</dbReference>
<protein>
    <submittedName>
        <fullName evidence="8">DAB2 interacting protein</fullName>
    </submittedName>
</protein>
<sequence length="943" mass="106735">PKLDRNSSFRHILPGFRSVDNERSHLMPRLKESRSHESLLSPSSAVEALDLSMEEEVVIKPVHSSILGQDYCFEVTTSSGSKCFSCRSAAERDKWMENLRRAVHPNKDNSRRVENMLKLWIIEAKDLPAKKKYLCELCLDDVLYARTTCKLKTDNVFWGEHFEFNNLPSLKNITVHLYKETDKKKKKDKTNFIGQVNIPVSSVTGRQFVEKWYPVVSPNPGKGKSPGPMIRIKSRYQSMSILPMEMYKEFAEYITNNYMVLCSVLEPSLSVKNKEEMASALVHILQSTGKAKDFLTDLMMSEVDRCGENEHLIFRENTLATKAIEEYLKLVGQKYLQDALGEFIKALYESDENCEVDPSKCSSSDLPEHQSNLKMCCELAFCKIINSYCVFPRELKEVFASWRQECSNRGRPDISERLISASLFLRFLCPAIMSPSLFSLLQEYPDDRTARTLTLIAKVTQNLANFAKFGSKEEYMSFMNQFLEHEWTNMQRFLLEISNPETISNTAGFEGYIDLGRELSTLHSLLWEVISQLEQGTATKLGPLPRILRDVNSALSNPTCVQVSVTADHTASTPNAGNSISAGLQKMVIENDLSGLIDFTRLPSPTPENKDLFFVTRSAGAQPSPARSSSYSEANEPDVQMSNGSKSLSMVDLQDNRLLDSGANAPGTADSLNDSQSSLGQLQGVWTARTQQNSVTAMYQRPSSGSMMSSSPDWPGSGARLRQQSSSSKGDSPEMKQRTMHKQAPSPVNPNALDRTAAWLLNMNMQFLEDESIDPDSKHRDKLRNKDELSQAEKDLVVLQDKLRISNKKLEEYETRFKCQEETTQKLMLEYQARLEESEERLRRQQEDKEIQMKGIISRLMSVEEELKKDHAEMQAAVDSKQKIIDAQEKRIASLDAANARLMSALTQLKERYSMQTRNGISPTNPTKLQITENGEFRNSSNC</sequence>
<feature type="domain" description="PH" evidence="5">
    <location>
        <begin position="1"/>
        <end position="104"/>
    </location>
</feature>
<dbReference type="InterPro" id="IPR001849">
    <property type="entry name" value="PH_domain"/>
</dbReference>
<dbReference type="SUPFAM" id="SSF48350">
    <property type="entry name" value="GTPase activation domain, GAP"/>
    <property type="match status" value="1"/>
</dbReference>
<dbReference type="InterPro" id="IPR001936">
    <property type="entry name" value="RasGAP_dom"/>
</dbReference>
<evidence type="ECO:0000259" key="7">
    <source>
        <dbReference type="PROSITE" id="PS50018"/>
    </source>
</evidence>
<evidence type="ECO:0000313" key="8">
    <source>
        <dbReference type="Ensembl" id="ENSBJAP00000017680.1"/>
    </source>
</evidence>
<feature type="compositionally biased region" description="Polar residues" evidence="4">
    <location>
        <begin position="619"/>
        <end position="633"/>
    </location>
</feature>
<dbReference type="GO" id="GO:0005096">
    <property type="term" value="F:GTPase activator activity"/>
    <property type="evidence" value="ECO:0007669"/>
    <property type="project" value="UniProtKB-KW"/>
</dbReference>
<dbReference type="SMART" id="SM00323">
    <property type="entry name" value="RasGAP"/>
    <property type="match status" value="1"/>
</dbReference>
<feature type="domain" description="C2" evidence="6">
    <location>
        <begin position="95"/>
        <end position="213"/>
    </location>
</feature>
<dbReference type="Gene3D" id="1.10.506.10">
    <property type="entry name" value="GTPase Activation - p120gap, domain 1"/>
    <property type="match status" value="2"/>
</dbReference>
<feature type="region of interest" description="Disordered" evidence="4">
    <location>
        <begin position="917"/>
        <end position="943"/>
    </location>
</feature>
<evidence type="ECO:0000256" key="1">
    <source>
        <dbReference type="ARBA" id="ARBA00022468"/>
    </source>
</evidence>
<dbReference type="InterPro" id="IPR021887">
    <property type="entry name" value="DAB2P_C"/>
</dbReference>
<proteinExistence type="predicted"/>